<dbReference type="InterPro" id="IPR002586">
    <property type="entry name" value="CobQ/CobB/MinD/ParA_Nub-bd_dom"/>
</dbReference>
<protein>
    <recommendedName>
        <fullName evidence="4">CobQ/CobB/MinD/ParA nucleotide binding domain-containing protein</fullName>
    </recommendedName>
</protein>
<feature type="binding site" evidence="3">
    <location>
        <begin position="39"/>
        <end position="46"/>
    </location>
    <ligand>
        <name>ATP</name>
        <dbReference type="ChEBI" id="CHEBI:30616"/>
    </ligand>
</feature>
<dbReference type="GO" id="GO:0005829">
    <property type="term" value="C:cytosol"/>
    <property type="evidence" value="ECO:0007669"/>
    <property type="project" value="TreeGrafter"/>
</dbReference>
<proteinExistence type="predicted"/>
<comment type="caution">
    <text evidence="5">The sequence shown here is derived from an EMBL/GenBank/DDBJ whole genome shotgun (WGS) entry which is preliminary data.</text>
</comment>
<evidence type="ECO:0000259" key="4">
    <source>
        <dbReference type="Pfam" id="PF01656"/>
    </source>
</evidence>
<keyword evidence="2 3" id="KW-0067">ATP-binding</keyword>
<evidence type="ECO:0000313" key="5">
    <source>
        <dbReference type="EMBL" id="PLX18775.1"/>
    </source>
</evidence>
<accession>A0A2N5ZJB0</accession>
<dbReference type="SUPFAM" id="SSF52540">
    <property type="entry name" value="P-loop containing nucleoside triphosphate hydrolases"/>
    <property type="match status" value="1"/>
</dbReference>
<dbReference type="GO" id="GO:0051782">
    <property type="term" value="P:negative regulation of cell division"/>
    <property type="evidence" value="ECO:0007669"/>
    <property type="project" value="TreeGrafter"/>
</dbReference>
<dbReference type="PANTHER" id="PTHR43384:SF4">
    <property type="entry name" value="CELLULOSE BIOSYNTHESIS PROTEIN BCSQ-RELATED"/>
    <property type="match status" value="1"/>
</dbReference>
<evidence type="ECO:0000313" key="6">
    <source>
        <dbReference type="Proteomes" id="UP000234857"/>
    </source>
</evidence>
<evidence type="ECO:0000256" key="1">
    <source>
        <dbReference type="ARBA" id="ARBA00022741"/>
    </source>
</evidence>
<evidence type="ECO:0000256" key="2">
    <source>
        <dbReference type="ARBA" id="ARBA00022840"/>
    </source>
</evidence>
<gene>
    <name evidence="5" type="ORF">C0601_03790</name>
</gene>
<organism evidence="5 6">
    <name type="scientific">Muiribacterium halophilum</name>
    <dbReference type="NCBI Taxonomy" id="2053465"/>
    <lineage>
        <taxon>Bacteria</taxon>
        <taxon>Candidatus Muiribacteriota</taxon>
        <taxon>Candidatus Muiribacteriia</taxon>
        <taxon>Candidatus Muiribacteriales</taxon>
        <taxon>Candidatus Muiribacteriaceae</taxon>
        <taxon>Candidatus Muiribacterium</taxon>
    </lineage>
</organism>
<dbReference type="EMBL" id="PKTG01000051">
    <property type="protein sequence ID" value="PLX18775.1"/>
    <property type="molecule type" value="Genomic_DNA"/>
</dbReference>
<evidence type="ECO:0000256" key="3">
    <source>
        <dbReference type="PIRSR" id="PIRSR003092-1"/>
    </source>
</evidence>
<dbReference type="PIRSF" id="PIRSF003092">
    <property type="entry name" value="MinD"/>
    <property type="match status" value="1"/>
</dbReference>
<dbReference type="Proteomes" id="UP000234857">
    <property type="component" value="Unassembled WGS sequence"/>
</dbReference>
<keyword evidence="1 3" id="KW-0547">Nucleotide-binding</keyword>
<dbReference type="PANTHER" id="PTHR43384">
    <property type="entry name" value="SEPTUM SITE-DETERMINING PROTEIN MIND HOMOLOG, CHLOROPLASTIC-RELATED"/>
    <property type="match status" value="1"/>
</dbReference>
<name>A0A2N5ZJB0_MUIH1</name>
<dbReference type="AlphaFoldDB" id="A0A2N5ZJB0"/>
<feature type="domain" description="CobQ/CobB/MinD/ParA nucleotide binding" evidence="4">
    <location>
        <begin position="33"/>
        <end position="244"/>
    </location>
</feature>
<dbReference type="InterPro" id="IPR025501">
    <property type="entry name" value="MinD_FleN"/>
</dbReference>
<dbReference type="Gene3D" id="3.40.50.300">
    <property type="entry name" value="P-loop containing nucleotide triphosphate hydrolases"/>
    <property type="match status" value="1"/>
</dbReference>
<dbReference type="GO" id="GO:0016887">
    <property type="term" value="F:ATP hydrolysis activity"/>
    <property type="evidence" value="ECO:0007669"/>
    <property type="project" value="TreeGrafter"/>
</dbReference>
<dbReference type="GO" id="GO:0005524">
    <property type="term" value="F:ATP binding"/>
    <property type="evidence" value="ECO:0007669"/>
    <property type="project" value="UniProtKB-KW"/>
</dbReference>
<dbReference type="Pfam" id="PF01656">
    <property type="entry name" value="CbiA"/>
    <property type="match status" value="1"/>
</dbReference>
<sequence length="274" mass="30492">MDKEFINNLIKETKELLIEEPFEKESANTPSVISFSSGKGGVGKTTLSINIAIDLANKGNKVTLLDADLGLSDGDILLGKEIHNTLIDYLEGRCDFQSIKNSFYGITFISAGSGVSQIANMDDDEKKYVFNDIIKKIDSDYLIIDTGAGISSNTTFFVEQSDIAVVVVTPEPTSIVDAYGLIKTMYLKGYKNISVIINRAIDDDEAISTFQNLARVVKKYFSFDLSYFGFIPEDREVQFALYKRIPVILQKEKSVSKKIEKVSGLLYNDLIKIK</sequence>
<reference evidence="5 6" key="1">
    <citation type="submission" date="2017-11" db="EMBL/GenBank/DDBJ databases">
        <title>Genome-resolved metagenomics identifies genetic mobility, metabolic interactions, and unexpected diversity in perchlorate-reducing communities.</title>
        <authorList>
            <person name="Barnum T.P."/>
            <person name="Figueroa I.A."/>
            <person name="Carlstrom C.I."/>
            <person name="Lucas L.N."/>
            <person name="Engelbrektson A.L."/>
            <person name="Coates J.D."/>
        </authorList>
    </citation>
    <scope>NUCLEOTIDE SEQUENCE [LARGE SCALE GENOMIC DNA]</scope>
    <source>
        <strain evidence="5">BM706</strain>
    </source>
</reference>
<dbReference type="InterPro" id="IPR050625">
    <property type="entry name" value="ParA/MinD_ATPase"/>
</dbReference>
<dbReference type="GO" id="GO:0009898">
    <property type="term" value="C:cytoplasmic side of plasma membrane"/>
    <property type="evidence" value="ECO:0007669"/>
    <property type="project" value="TreeGrafter"/>
</dbReference>
<dbReference type="InterPro" id="IPR027417">
    <property type="entry name" value="P-loop_NTPase"/>
</dbReference>